<feature type="domain" description="HTH deoR-type" evidence="3">
    <location>
        <begin position="16"/>
        <end position="71"/>
    </location>
</feature>
<keyword evidence="1" id="KW-0805">Transcription regulation</keyword>
<protein>
    <submittedName>
        <fullName evidence="4">DeoR family transcriptional regulator</fullName>
    </submittedName>
</protein>
<accession>A0A511B7N8</accession>
<dbReference type="InterPro" id="IPR036390">
    <property type="entry name" value="WH_DNA-bd_sf"/>
</dbReference>
<dbReference type="Pfam" id="PF00455">
    <property type="entry name" value="DeoRC"/>
    <property type="match status" value="1"/>
</dbReference>
<reference evidence="4 5" key="1">
    <citation type="submission" date="2019-07" db="EMBL/GenBank/DDBJ databases">
        <title>Whole genome shotgun sequence of Gluconobacter kanchanaburiensis NBRC 103587.</title>
        <authorList>
            <person name="Hosoyama A."/>
            <person name="Uohara A."/>
            <person name="Ohji S."/>
            <person name="Ichikawa N."/>
        </authorList>
    </citation>
    <scope>NUCLEOTIDE SEQUENCE [LARGE SCALE GENOMIC DNA]</scope>
    <source>
        <strain evidence="4 5">NBRC 103587</strain>
    </source>
</reference>
<comment type="caution">
    <text evidence="4">The sequence shown here is derived from an EMBL/GenBank/DDBJ whole genome shotgun (WGS) entry which is preliminary data.</text>
</comment>
<keyword evidence="5" id="KW-1185">Reference proteome</keyword>
<dbReference type="SUPFAM" id="SSF100950">
    <property type="entry name" value="NagB/RpiA/CoA transferase-like"/>
    <property type="match status" value="1"/>
</dbReference>
<organism evidence="4 5">
    <name type="scientific">Gluconobacter kanchanaburiensis NBRC 103587</name>
    <dbReference type="NCBI Taxonomy" id="1307948"/>
    <lineage>
        <taxon>Bacteria</taxon>
        <taxon>Pseudomonadati</taxon>
        <taxon>Pseudomonadota</taxon>
        <taxon>Alphaproteobacteria</taxon>
        <taxon>Acetobacterales</taxon>
        <taxon>Acetobacteraceae</taxon>
        <taxon>Gluconobacter</taxon>
    </lineage>
</organism>
<evidence type="ECO:0000256" key="1">
    <source>
        <dbReference type="ARBA" id="ARBA00023015"/>
    </source>
</evidence>
<keyword evidence="2" id="KW-0804">Transcription</keyword>
<proteinExistence type="predicted"/>
<dbReference type="PANTHER" id="PTHR30363:SF44">
    <property type="entry name" value="AGA OPERON TRANSCRIPTIONAL REPRESSOR-RELATED"/>
    <property type="match status" value="1"/>
</dbReference>
<dbReference type="InterPro" id="IPR001034">
    <property type="entry name" value="DeoR_HTH"/>
</dbReference>
<sequence>MDTPIGDWPSVFGQSLSGRCRGILDFVMERGAVPVEELVKTFSLSQASVNRDLMALSVQGLIRRTGKKITALPGLGVAASVTYRSRQAVARKTAIAALATSLISPGETLAFDDSTTARCVGTSLTDIAPLAIVTNSLGLGLHLGQSETITFVGLGGHYLPAFDAFVGMICEQAIHSMRIDTAFVSAAAIDGLTAFHQSEDVTRVKRALMETADRRVLLVDSGKFGRTAMCRFATLAEFDVVITDDGLDPQLADLLRDAGVPLWLAPVAPATDHTGAIVGREHPHGS</sequence>
<dbReference type="Pfam" id="PF08220">
    <property type="entry name" value="HTH_DeoR"/>
    <property type="match status" value="1"/>
</dbReference>
<evidence type="ECO:0000313" key="5">
    <source>
        <dbReference type="Proteomes" id="UP000321079"/>
    </source>
</evidence>
<dbReference type="PROSITE" id="PS51000">
    <property type="entry name" value="HTH_DEOR_2"/>
    <property type="match status" value="1"/>
</dbReference>
<dbReference type="SMART" id="SM01134">
    <property type="entry name" value="DeoRC"/>
    <property type="match status" value="1"/>
</dbReference>
<evidence type="ECO:0000256" key="2">
    <source>
        <dbReference type="ARBA" id="ARBA00023163"/>
    </source>
</evidence>
<dbReference type="RefSeq" id="WP_146861213.1">
    <property type="nucleotide sequence ID" value="NZ_BARK01000007.1"/>
</dbReference>
<evidence type="ECO:0000259" key="3">
    <source>
        <dbReference type="PROSITE" id="PS51000"/>
    </source>
</evidence>
<dbReference type="EMBL" id="BJVA01000008">
    <property type="protein sequence ID" value="GEK96418.1"/>
    <property type="molecule type" value="Genomic_DNA"/>
</dbReference>
<dbReference type="InterPro" id="IPR014036">
    <property type="entry name" value="DeoR-like_C"/>
</dbReference>
<dbReference type="PANTHER" id="PTHR30363">
    <property type="entry name" value="HTH-TYPE TRANSCRIPTIONAL REGULATOR SRLR-RELATED"/>
    <property type="match status" value="1"/>
</dbReference>
<dbReference type="InterPro" id="IPR050313">
    <property type="entry name" value="Carb_Metab_HTH_regulators"/>
</dbReference>
<dbReference type="AlphaFoldDB" id="A0A511B7N8"/>
<gene>
    <name evidence="4" type="ORF">GKA01_16150</name>
</gene>
<dbReference type="InterPro" id="IPR037171">
    <property type="entry name" value="NagB/RpiA_transferase-like"/>
</dbReference>
<dbReference type="OrthoDB" id="9816363at2"/>
<evidence type="ECO:0000313" key="4">
    <source>
        <dbReference type="EMBL" id="GEK96418.1"/>
    </source>
</evidence>
<dbReference type="SUPFAM" id="SSF46785">
    <property type="entry name" value="Winged helix' DNA-binding domain"/>
    <property type="match status" value="1"/>
</dbReference>
<dbReference type="GO" id="GO:0003700">
    <property type="term" value="F:DNA-binding transcription factor activity"/>
    <property type="evidence" value="ECO:0007669"/>
    <property type="project" value="InterPro"/>
</dbReference>
<name>A0A511B7N8_9PROT</name>
<dbReference type="Proteomes" id="UP000321079">
    <property type="component" value="Unassembled WGS sequence"/>
</dbReference>